<dbReference type="Proteomes" id="UP000274504">
    <property type="component" value="Unassembled WGS sequence"/>
</dbReference>
<name>A0A0R3SBA6_HYMDI</name>
<gene>
    <name evidence="13" type="ORF">HDID_LOCUS1731</name>
</gene>
<evidence type="ECO:0000256" key="4">
    <source>
        <dbReference type="ARBA" id="ARBA00022516"/>
    </source>
</evidence>
<dbReference type="PANTHER" id="PTHR10067">
    <property type="entry name" value="PHOSPHATIDYLSERINE DECARBOXYLASE"/>
    <property type="match status" value="1"/>
</dbReference>
<dbReference type="OrthoDB" id="4330at2759"/>
<dbReference type="InterPro" id="IPR003817">
    <property type="entry name" value="PS_Dcarbxylase"/>
</dbReference>
<evidence type="ECO:0000256" key="6">
    <source>
        <dbReference type="ARBA" id="ARBA00023098"/>
    </source>
</evidence>
<evidence type="ECO:0000256" key="8">
    <source>
        <dbReference type="ARBA" id="ARBA00023239"/>
    </source>
</evidence>
<proteinExistence type="predicted"/>
<comment type="function">
    <text evidence="12">Catalyzes the formation of phosphatidylethanolamine (PtdEtn) from phosphatidylserine (PtdSer). Plays a central role in phospholipid metabolism and in the interorganelle trafficking of phosphatidylserine. May be involved in lipid droplet biogenesis at the endoplasmic reticulum membrane.</text>
</comment>
<keyword evidence="4" id="KW-0444">Lipid biosynthesis</keyword>
<evidence type="ECO:0000256" key="10">
    <source>
        <dbReference type="ARBA" id="ARBA00023317"/>
    </source>
</evidence>
<keyword evidence="8" id="KW-0456">Lyase</keyword>
<organism evidence="15">
    <name type="scientific">Hymenolepis diminuta</name>
    <name type="common">Rat tapeworm</name>
    <dbReference type="NCBI Taxonomy" id="6216"/>
    <lineage>
        <taxon>Eukaryota</taxon>
        <taxon>Metazoa</taxon>
        <taxon>Spiralia</taxon>
        <taxon>Lophotrochozoa</taxon>
        <taxon>Platyhelminthes</taxon>
        <taxon>Cestoda</taxon>
        <taxon>Eucestoda</taxon>
        <taxon>Cyclophyllidea</taxon>
        <taxon>Hymenolepididae</taxon>
        <taxon>Hymenolepis</taxon>
    </lineage>
</organism>
<dbReference type="UniPathway" id="UPA00558"/>
<dbReference type="NCBIfam" id="TIGR00163">
    <property type="entry name" value="PS_decarb"/>
    <property type="match status" value="1"/>
</dbReference>
<dbReference type="AlphaFoldDB" id="A0A0R3SBA6"/>
<keyword evidence="5" id="KW-0210">Decarboxylase</keyword>
<dbReference type="EC" id="4.1.1.65" evidence="3"/>
<dbReference type="PANTHER" id="PTHR10067:SF6">
    <property type="entry name" value="PHOSPHATIDYLSERINE DECARBOXYLASE PROENZYME, MITOCHONDRIAL"/>
    <property type="match status" value="1"/>
</dbReference>
<protein>
    <recommendedName>
        <fullName evidence="3">phosphatidylserine decarboxylase</fullName>
        <ecNumber evidence="3">4.1.1.65</ecNumber>
    </recommendedName>
</protein>
<dbReference type="GO" id="GO:0004609">
    <property type="term" value="F:phosphatidylserine decarboxylase activity"/>
    <property type="evidence" value="ECO:0007669"/>
    <property type="project" value="UniProtKB-EC"/>
</dbReference>
<comment type="pathway">
    <text evidence="11">Phospholipid metabolism; phosphatidylethanolamine biosynthesis.</text>
</comment>
<comment type="pathway">
    <text evidence="2">Lipid metabolism.</text>
</comment>
<dbReference type="InterPro" id="IPR033177">
    <property type="entry name" value="PSD-B"/>
</dbReference>
<evidence type="ECO:0000313" key="13">
    <source>
        <dbReference type="EMBL" id="VDL19192.1"/>
    </source>
</evidence>
<evidence type="ECO:0000256" key="5">
    <source>
        <dbReference type="ARBA" id="ARBA00022793"/>
    </source>
</evidence>
<dbReference type="STRING" id="6216.A0A0R3SBA6"/>
<reference evidence="13 14" key="2">
    <citation type="submission" date="2018-11" db="EMBL/GenBank/DDBJ databases">
        <authorList>
            <consortium name="Pathogen Informatics"/>
        </authorList>
    </citation>
    <scope>NUCLEOTIDE SEQUENCE [LARGE SCALE GENOMIC DNA]</scope>
</reference>
<evidence type="ECO:0000256" key="9">
    <source>
        <dbReference type="ARBA" id="ARBA00023264"/>
    </source>
</evidence>
<keyword evidence="6" id="KW-0443">Lipid metabolism</keyword>
<evidence type="ECO:0000256" key="1">
    <source>
        <dbReference type="ARBA" id="ARBA00001928"/>
    </source>
</evidence>
<comment type="cofactor">
    <cofactor evidence="1">
        <name>pyruvate</name>
        <dbReference type="ChEBI" id="CHEBI:15361"/>
    </cofactor>
</comment>
<reference evidence="15" key="1">
    <citation type="submission" date="2017-02" db="UniProtKB">
        <authorList>
            <consortium name="WormBaseParasite"/>
        </authorList>
    </citation>
    <scope>IDENTIFICATION</scope>
</reference>
<evidence type="ECO:0000256" key="12">
    <source>
        <dbReference type="ARBA" id="ARBA00045136"/>
    </source>
</evidence>
<evidence type="ECO:0000256" key="2">
    <source>
        <dbReference type="ARBA" id="ARBA00005189"/>
    </source>
</evidence>
<dbReference type="GO" id="GO:0005739">
    <property type="term" value="C:mitochondrion"/>
    <property type="evidence" value="ECO:0007669"/>
    <property type="project" value="TreeGrafter"/>
</dbReference>
<evidence type="ECO:0000313" key="15">
    <source>
        <dbReference type="WBParaSite" id="HDID_0000173001-mRNA-1"/>
    </source>
</evidence>
<keyword evidence="9" id="KW-1208">Phospholipid metabolism</keyword>
<keyword evidence="10" id="KW-0670">Pyruvate</keyword>
<dbReference type="Pfam" id="PF02666">
    <property type="entry name" value="PS_Dcarbxylase"/>
    <property type="match status" value="2"/>
</dbReference>
<evidence type="ECO:0000256" key="7">
    <source>
        <dbReference type="ARBA" id="ARBA00023209"/>
    </source>
</evidence>
<evidence type="ECO:0000256" key="11">
    <source>
        <dbReference type="ARBA" id="ARBA00024326"/>
    </source>
</evidence>
<accession>A0A0R3SBA6</accession>
<dbReference type="GO" id="GO:0006646">
    <property type="term" value="P:phosphatidylethanolamine biosynthetic process"/>
    <property type="evidence" value="ECO:0007669"/>
    <property type="project" value="UniProtKB-UniPathway"/>
</dbReference>
<keyword evidence="7" id="KW-0594">Phospholipid biosynthesis</keyword>
<dbReference type="WBParaSite" id="HDID_0000173001-mRNA-1">
    <property type="protein sequence ID" value="HDID_0000173001-mRNA-1"/>
    <property type="gene ID" value="HDID_0000173001"/>
</dbReference>
<evidence type="ECO:0000313" key="14">
    <source>
        <dbReference type="Proteomes" id="UP000274504"/>
    </source>
</evidence>
<evidence type="ECO:0000256" key="3">
    <source>
        <dbReference type="ARBA" id="ARBA00012243"/>
    </source>
</evidence>
<sequence>MAYVKTSPADGKVISCGRVEEGHLEQVKGLAYTLRALLGPHARLDRRSDYGRMRRVKTLPSRLDALSREEAAGETERQTQMAAEAAKHKHPFIRDAPLACAGEPAKHLYHCAIYLAPGDYHCFHSPTDWKIDMRRHFPGRLFSVCSLVTSWLNGVFCINERAVYMGNWLHGFFAFVAVGATNVGSIHVFSDPNLVTNRLPSYLRYLFTSRRGVKVKGSNNLDSASEQGSMPVIVKMDGYEDLHFVQSIQSTKGELFGEFNFGSTIVLIFEAPPGFQFFVKRSERVRVGQALGNVAKPDS</sequence>
<dbReference type="EMBL" id="UYSG01000350">
    <property type="protein sequence ID" value="VDL19192.1"/>
    <property type="molecule type" value="Genomic_DNA"/>
</dbReference>